<gene>
    <name evidence="3" type="ORF">RDWZM_002321</name>
</gene>
<feature type="compositionally biased region" description="Low complexity" evidence="1">
    <location>
        <begin position="125"/>
        <end position="137"/>
    </location>
</feature>
<dbReference type="EMBL" id="JAPWDV010000001">
    <property type="protein sequence ID" value="KAJ6223776.1"/>
    <property type="molecule type" value="Genomic_DNA"/>
</dbReference>
<accession>A0A9Q0RRI1</accession>
<keyword evidence="4" id="KW-1185">Reference proteome</keyword>
<evidence type="ECO:0000256" key="1">
    <source>
        <dbReference type="SAM" id="MobiDB-lite"/>
    </source>
</evidence>
<evidence type="ECO:0000313" key="3">
    <source>
        <dbReference type="EMBL" id="KAJ6223776.1"/>
    </source>
</evidence>
<reference evidence="3" key="1">
    <citation type="submission" date="2022-12" db="EMBL/GenBank/DDBJ databases">
        <title>Genome assemblies of Blomia tropicalis.</title>
        <authorList>
            <person name="Cui Y."/>
        </authorList>
    </citation>
    <scope>NUCLEOTIDE SEQUENCE</scope>
    <source>
        <tissue evidence="3">Adult mites</tissue>
    </source>
</reference>
<keyword evidence="2" id="KW-1133">Transmembrane helix</keyword>
<comment type="caution">
    <text evidence="3">The sequence shown here is derived from an EMBL/GenBank/DDBJ whole genome shotgun (WGS) entry which is preliminary data.</text>
</comment>
<feature type="region of interest" description="Disordered" evidence="1">
    <location>
        <begin position="35"/>
        <end position="71"/>
    </location>
</feature>
<dbReference type="Proteomes" id="UP001142055">
    <property type="component" value="Chromosome 1"/>
</dbReference>
<evidence type="ECO:0000313" key="4">
    <source>
        <dbReference type="Proteomes" id="UP001142055"/>
    </source>
</evidence>
<name>A0A9Q0RRI1_BLOTA</name>
<proteinExistence type="predicted"/>
<dbReference type="AlphaFoldDB" id="A0A9Q0RRI1"/>
<feature type="region of interest" description="Disordered" evidence="1">
    <location>
        <begin position="112"/>
        <end position="137"/>
    </location>
</feature>
<protein>
    <submittedName>
        <fullName evidence="3">Uncharacterized protein</fullName>
    </submittedName>
</protein>
<keyword evidence="2" id="KW-0812">Transmembrane</keyword>
<feature type="transmembrane region" description="Helical" evidence="2">
    <location>
        <begin position="83"/>
        <end position="107"/>
    </location>
</feature>
<sequence length="137" mass="14409">MKMIPSIFVWKVTALSLLNFLIRFEMIFAQSFRDSGNDAPPSKNGPPGEGSDVAPITDNGAGGVDASSDDDDLTTQLIVGESLMMWVIIIIVILFICGGGLGSLMICKRKPQGDGPPAGVKSTKETTTSSQTKTSAS</sequence>
<keyword evidence="2" id="KW-0472">Membrane</keyword>
<organism evidence="3 4">
    <name type="scientific">Blomia tropicalis</name>
    <name type="common">Mite</name>
    <dbReference type="NCBI Taxonomy" id="40697"/>
    <lineage>
        <taxon>Eukaryota</taxon>
        <taxon>Metazoa</taxon>
        <taxon>Ecdysozoa</taxon>
        <taxon>Arthropoda</taxon>
        <taxon>Chelicerata</taxon>
        <taxon>Arachnida</taxon>
        <taxon>Acari</taxon>
        <taxon>Acariformes</taxon>
        <taxon>Sarcoptiformes</taxon>
        <taxon>Astigmata</taxon>
        <taxon>Glycyphagoidea</taxon>
        <taxon>Echimyopodidae</taxon>
        <taxon>Blomia</taxon>
    </lineage>
</organism>
<evidence type="ECO:0000256" key="2">
    <source>
        <dbReference type="SAM" id="Phobius"/>
    </source>
</evidence>